<dbReference type="Pfam" id="PF01936">
    <property type="entry name" value="NYN"/>
    <property type="match status" value="1"/>
</dbReference>
<dbReference type="InterPro" id="IPR025605">
    <property type="entry name" value="OST-HTH/LOTUS_dom"/>
</dbReference>
<dbReference type="CDD" id="cd10146">
    <property type="entry name" value="LabA_like_C"/>
    <property type="match status" value="1"/>
</dbReference>
<dbReference type="Gene3D" id="3.30.420.610">
    <property type="entry name" value="LOTUS domain-like"/>
    <property type="match status" value="1"/>
</dbReference>
<dbReference type="GO" id="GO:0004540">
    <property type="term" value="F:RNA nuclease activity"/>
    <property type="evidence" value="ECO:0007669"/>
    <property type="project" value="InterPro"/>
</dbReference>
<dbReference type="CDD" id="cd11297">
    <property type="entry name" value="PIN_LabA-like_N_1"/>
    <property type="match status" value="1"/>
</dbReference>
<gene>
    <name evidence="2" type="ORF">SAMN05660493_02451</name>
</gene>
<sequence>MKDLDNLKKIAVMIDADNAQYSKLSGIISEISAFGRIVVKRAYGDWSNEILKNWKTVLNELAIQPIQQFSYTTGKNSTDASLIIDTMDLLYSNKFDAFVIVSSDSDFTKLASRLRESEMFVIGVGEKKTPVSFRNACENFIFVENIGAQAENEITKPKTTNKRKTKTAEIPEITEIDQDTLELKKLLTTAWDLYKDDDGWANVSSTGTYIKRLKPDFDPRTYNATKLPEIIENLNQDFEMKKYPGKGTVNIIAYKPIK</sequence>
<accession>A0A1U7PVZ1</accession>
<dbReference type="PROSITE" id="PS51644">
    <property type="entry name" value="HTH_OST"/>
    <property type="match status" value="1"/>
</dbReference>
<dbReference type="Pfam" id="PF12872">
    <property type="entry name" value="OST-HTH"/>
    <property type="match status" value="1"/>
</dbReference>
<evidence type="ECO:0000259" key="1">
    <source>
        <dbReference type="PROSITE" id="PS51644"/>
    </source>
</evidence>
<name>A0A1U7PVZ1_9FLAO</name>
<dbReference type="InterPro" id="IPR021139">
    <property type="entry name" value="NYN"/>
</dbReference>
<evidence type="ECO:0000313" key="3">
    <source>
        <dbReference type="Proteomes" id="UP000187261"/>
    </source>
</evidence>
<dbReference type="PANTHER" id="PTHR35811">
    <property type="entry name" value="SLR1870 PROTEIN"/>
    <property type="match status" value="1"/>
</dbReference>
<dbReference type="AlphaFoldDB" id="A0A1U7PVZ1"/>
<dbReference type="STRING" id="1121284.SAMN05660493_02451"/>
<feature type="domain" description="HTH OST-type" evidence="1">
    <location>
        <begin position="179"/>
        <end position="255"/>
    </location>
</feature>
<evidence type="ECO:0000313" key="2">
    <source>
        <dbReference type="EMBL" id="SIT97725.1"/>
    </source>
</evidence>
<dbReference type="Proteomes" id="UP000187261">
    <property type="component" value="Unassembled WGS sequence"/>
</dbReference>
<organism evidence="2 3">
    <name type="scientific">Epilithonimonas bovis DSM 19482</name>
    <dbReference type="NCBI Taxonomy" id="1121284"/>
    <lineage>
        <taxon>Bacteria</taxon>
        <taxon>Pseudomonadati</taxon>
        <taxon>Bacteroidota</taxon>
        <taxon>Flavobacteriia</taxon>
        <taxon>Flavobacteriales</taxon>
        <taxon>Weeksellaceae</taxon>
        <taxon>Chryseobacterium group</taxon>
        <taxon>Epilithonimonas</taxon>
    </lineage>
</organism>
<dbReference type="PANTHER" id="PTHR35811:SF1">
    <property type="entry name" value="HTH OST-TYPE DOMAIN-CONTAINING PROTEIN"/>
    <property type="match status" value="1"/>
</dbReference>
<dbReference type="RefSeq" id="WP_076783865.1">
    <property type="nucleotide sequence ID" value="NZ_FTPU01000029.1"/>
</dbReference>
<dbReference type="OrthoDB" id="9783963at2"/>
<dbReference type="Gene3D" id="3.40.50.1010">
    <property type="entry name" value="5'-nuclease"/>
    <property type="match status" value="1"/>
</dbReference>
<dbReference type="InterPro" id="IPR041966">
    <property type="entry name" value="LOTUS-like"/>
</dbReference>
<dbReference type="EMBL" id="FTPU01000029">
    <property type="protein sequence ID" value="SIT97725.1"/>
    <property type="molecule type" value="Genomic_DNA"/>
</dbReference>
<reference evidence="3" key="1">
    <citation type="submission" date="2016-10" db="EMBL/GenBank/DDBJ databases">
        <authorList>
            <person name="Varghese N."/>
            <person name="Submissions S."/>
        </authorList>
    </citation>
    <scope>NUCLEOTIDE SEQUENCE [LARGE SCALE GENOMIC DNA]</scope>
    <source>
        <strain evidence="3">DSM 19482</strain>
    </source>
</reference>
<proteinExistence type="predicted"/>
<keyword evidence="3" id="KW-1185">Reference proteome</keyword>
<protein>
    <submittedName>
        <fullName evidence="2">OST-HTH/LOTUS domain-containing protein</fullName>
    </submittedName>
</protein>